<dbReference type="PANTHER" id="PTHR19446">
    <property type="entry name" value="REVERSE TRANSCRIPTASES"/>
    <property type="match status" value="1"/>
</dbReference>
<feature type="region of interest" description="Disordered" evidence="1">
    <location>
        <begin position="1"/>
        <end position="41"/>
    </location>
</feature>
<organism evidence="3 4">
    <name type="scientific">Vitis vinifera</name>
    <name type="common">Grape</name>
    <dbReference type="NCBI Taxonomy" id="29760"/>
    <lineage>
        <taxon>Eukaryota</taxon>
        <taxon>Viridiplantae</taxon>
        <taxon>Streptophyta</taxon>
        <taxon>Embryophyta</taxon>
        <taxon>Tracheophyta</taxon>
        <taxon>Spermatophyta</taxon>
        <taxon>Magnoliopsida</taxon>
        <taxon>eudicotyledons</taxon>
        <taxon>Gunneridae</taxon>
        <taxon>Pentapetalae</taxon>
        <taxon>rosids</taxon>
        <taxon>Vitales</taxon>
        <taxon>Vitaceae</taxon>
        <taxon>Viteae</taxon>
        <taxon>Vitis</taxon>
    </lineage>
</organism>
<protein>
    <submittedName>
        <fullName evidence="3">Transposon TX1 uncharacterized 149 kDa protein</fullName>
    </submittedName>
</protein>
<dbReference type="InterPro" id="IPR036691">
    <property type="entry name" value="Endo/exonu/phosph_ase_sf"/>
</dbReference>
<dbReference type="InterPro" id="IPR000477">
    <property type="entry name" value="RT_dom"/>
</dbReference>
<name>A0A438GW02_VITVI</name>
<evidence type="ECO:0000259" key="2">
    <source>
        <dbReference type="PROSITE" id="PS50878"/>
    </source>
</evidence>
<dbReference type="SUPFAM" id="SSF56672">
    <property type="entry name" value="DNA/RNA polymerases"/>
    <property type="match status" value="1"/>
</dbReference>
<comment type="caution">
    <text evidence="3">The sequence shown here is derived from an EMBL/GenBank/DDBJ whole genome shotgun (WGS) entry which is preliminary data.</text>
</comment>
<evidence type="ECO:0000313" key="4">
    <source>
        <dbReference type="Proteomes" id="UP000288805"/>
    </source>
</evidence>
<dbReference type="InterPro" id="IPR005135">
    <property type="entry name" value="Endo/exonuclease/phosphatase"/>
</dbReference>
<dbReference type="GO" id="GO:0003824">
    <property type="term" value="F:catalytic activity"/>
    <property type="evidence" value="ECO:0007669"/>
    <property type="project" value="InterPro"/>
</dbReference>
<sequence length="1295" mass="145796">MPSLPPISLRGDSSSSSSPFWDTGRERGKESGSSPLFPMARDIEVSPNPLSIMLRDGSTVILSTAPTSDLGNNMAKQRDSLDYPPGEEGWSEEELSKLLHFSQVLGMPVEGHEVEILELLSKLKLRTGSNSLRKRRKKKKSCSTQFERELKRLECSVSYKGTSGISKISGLNDCDKRKLIKGVVRNQKADLVCLLETKVKDVSTHLVNSVGVGRFLNWASVDARGTARGLLLIWDNRVLENLEVESGGYSISARFRNCSDRFSWIFSRVYGPVIGSEKEDFWEELGAIRGLWEDPWCIGGDFNVVRYPEERRNAPSITADMRRFSEVIGELGLRDIPLAGGPFTWIGGLNSQAASRLDRFLISDQWEDHFSAISQSALPRLVSDHSPIILEVGGFSSGKSPFRFENMWLKIDGFKDLVKSWWNGYSVEGHSSHCIAEKLKALKKDLKKWNKEVVGNISFNRAEALSRLQQWEAKENENALTPEDIEAKNLDLEEYKKWALLEETSWRQKSREIWLREGDKNTKYFHKMANARARRNFLSKIKVNGVNLSSLAEIKEGVCNAYQTLLSDPGDWRPSINGLTFKELGEGLASSLEVMFSKEEIFAALSSFCGDKAPGPDGFTMAFWLFCWDVVKPEILGLFREFYLHGTFQRSLNSTFLLLIPKKEGTEDLKDFRPISLIGSVYKLLAKVLTNRLKTVMGEVISDSQHAFVHGRQILDAVLIANEALDSRLKVNIPGLLLKLDIEKAFDHVNWNFLMEVMSKMGFGHRWINWIKWCCSTASFLILINGSPSGFFRSSRGLRQGDPLSPYLFLLAMEALSQLLSRARNGNFISGFRVGGRGSEGLVVSHLLFADDTLIFCDADADQLQFLSWTFMWFEAISGLKVNLNKTEAIPVGEGIPMETLAAGVGCNGRKIQEKVISLEKAIPLQRRPSYPAEKHPLKPPNLLSFSFVIPKRVCARLEKIQRDFLWGGGALEKKPHLVSWKVVCADKKKGGLGIRSLATFNKALLGKWLWRFANENEPLWKHIILSKYDLQEGGWCSKDARNRYGVGVWKAIRKGWENFRSHSRFIIGDGTRVKFWKDLWCGNQSLEEAFPILFNLSVNKEGWVVEAWEEDEGGGSWGLRFNRHLNDWEVGEVESLLSKLHPLTIRRGVEDLFRWKENKNGTFSVKSFYSSFSRDSKPPSRPELFGRLGFQLGLVSLVGRRLGIESQNVMAPNFLPVWGAMGDALHCEKTPPRANEGLRKRGSPEVLQTRKIEVWEYYPPATVTKEVSTLKKASSSQMIGITGALSEACGGGGI</sequence>
<gene>
    <name evidence="3" type="primary">YTX2_214</name>
    <name evidence="3" type="ORF">CK203_056589</name>
</gene>
<dbReference type="InterPro" id="IPR043502">
    <property type="entry name" value="DNA/RNA_pol_sf"/>
</dbReference>
<accession>A0A438GW02</accession>
<dbReference type="Pfam" id="PF00078">
    <property type="entry name" value="RVT_1"/>
    <property type="match status" value="1"/>
</dbReference>
<dbReference type="PROSITE" id="PS50878">
    <property type="entry name" value="RT_POL"/>
    <property type="match status" value="1"/>
</dbReference>
<dbReference type="Gene3D" id="3.60.10.10">
    <property type="entry name" value="Endonuclease/exonuclease/phosphatase"/>
    <property type="match status" value="1"/>
</dbReference>
<dbReference type="CDD" id="cd01650">
    <property type="entry name" value="RT_nLTR_like"/>
    <property type="match status" value="1"/>
</dbReference>
<dbReference type="EMBL" id="QGNW01000330">
    <property type="protein sequence ID" value="RVW76386.1"/>
    <property type="molecule type" value="Genomic_DNA"/>
</dbReference>
<dbReference type="Pfam" id="PF03372">
    <property type="entry name" value="Exo_endo_phos"/>
    <property type="match status" value="1"/>
</dbReference>
<evidence type="ECO:0000256" key="1">
    <source>
        <dbReference type="SAM" id="MobiDB-lite"/>
    </source>
</evidence>
<feature type="domain" description="Reverse transcriptase" evidence="2">
    <location>
        <begin position="641"/>
        <end position="909"/>
    </location>
</feature>
<dbReference type="Proteomes" id="UP000288805">
    <property type="component" value="Unassembled WGS sequence"/>
</dbReference>
<proteinExistence type="predicted"/>
<evidence type="ECO:0000313" key="3">
    <source>
        <dbReference type="EMBL" id="RVW76386.1"/>
    </source>
</evidence>
<dbReference type="SUPFAM" id="SSF56219">
    <property type="entry name" value="DNase I-like"/>
    <property type="match status" value="1"/>
</dbReference>
<reference evidence="3 4" key="1">
    <citation type="journal article" date="2018" name="PLoS Genet.">
        <title>Population sequencing reveals clonal diversity and ancestral inbreeding in the grapevine cultivar Chardonnay.</title>
        <authorList>
            <person name="Roach M.J."/>
            <person name="Johnson D.L."/>
            <person name="Bohlmann J."/>
            <person name="van Vuuren H.J."/>
            <person name="Jones S.J."/>
            <person name="Pretorius I.S."/>
            <person name="Schmidt S.A."/>
            <person name="Borneman A.R."/>
        </authorList>
    </citation>
    <scope>NUCLEOTIDE SEQUENCE [LARGE SCALE GENOMIC DNA]</scope>
    <source>
        <strain evidence="4">cv. Chardonnay</strain>
        <tissue evidence="3">Leaf</tissue>
    </source>
</reference>